<feature type="domain" description="Pyridoxamine 5'-phosphate oxidase Alr4036 family FMN-binding" evidence="5">
    <location>
        <begin position="10"/>
        <end position="83"/>
    </location>
</feature>
<organism evidence="6 7">
    <name type="scientific">Neptunitalea lumnitzerae</name>
    <dbReference type="NCBI Taxonomy" id="2965509"/>
    <lineage>
        <taxon>Bacteria</taxon>
        <taxon>Pseudomonadati</taxon>
        <taxon>Bacteroidota</taxon>
        <taxon>Flavobacteriia</taxon>
        <taxon>Flavobacteriales</taxon>
        <taxon>Flavobacteriaceae</taxon>
        <taxon>Neptunitalea</taxon>
    </lineage>
</organism>
<dbReference type="InterPro" id="IPR024624">
    <property type="entry name" value="Pyridox_Oxase_Alr4036_FMN-bd"/>
</dbReference>
<dbReference type="Proteomes" id="UP001143543">
    <property type="component" value="Unassembled WGS sequence"/>
</dbReference>
<evidence type="ECO:0000256" key="4">
    <source>
        <dbReference type="ARBA" id="ARBA00023002"/>
    </source>
</evidence>
<dbReference type="InterPro" id="IPR012349">
    <property type="entry name" value="Split_barrel_FMN-bd"/>
</dbReference>
<dbReference type="Pfam" id="PF12766">
    <property type="entry name" value="Pyridox_oxase_2"/>
    <property type="match status" value="1"/>
</dbReference>
<protein>
    <recommendedName>
        <fullName evidence="5">Pyridoxamine 5'-phosphate oxidase Alr4036 family FMN-binding domain-containing protein</fullName>
    </recommendedName>
</protein>
<evidence type="ECO:0000259" key="5">
    <source>
        <dbReference type="Pfam" id="PF12766"/>
    </source>
</evidence>
<evidence type="ECO:0000256" key="1">
    <source>
        <dbReference type="ARBA" id="ARBA00001917"/>
    </source>
</evidence>
<keyword evidence="7" id="KW-1185">Reference proteome</keyword>
<name>A0ABQ5MMJ0_9FLAO</name>
<gene>
    <name evidence="6" type="ORF">Y10_29990</name>
</gene>
<evidence type="ECO:0000313" key="7">
    <source>
        <dbReference type="Proteomes" id="UP001143543"/>
    </source>
</evidence>
<dbReference type="PANTHER" id="PTHR10851">
    <property type="entry name" value="PYRIDOXINE-5-PHOSPHATE OXIDASE"/>
    <property type="match status" value="1"/>
</dbReference>
<dbReference type="InterPro" id="IPR000659">
    <property type="entry name" value="Pyridox_Oxase"/>
</dbReference>
<reference evidence="6" key="1">
    <citation type="submission" date="2022-07" db="EMBL/GenBank/DDBJ databases">
        <title>Taxonomy of Novel Oxalotrophic and Methylotrophic Bacteria.</title>
        <authorList>
            <person name="Sahin N."/>
            <person name="Tani A."/>
        </authorList>
    </citation>
    <scope>NUCLEOTIDE SEQUENCE</scope>
    <source>
        <strain evidence="6">Y10</strain>
    </source>
</reference>
<proteinExistence type="predicted"/>
<keyword evidence="3" id="KW-0288">FMN</keyword>
<sequence length="177" mass="20872">MLNNVFTELTEASKEKKHPYRYFFMSSCGLNGHIRQRTMVLRDVIDGQFLQAYTDRRSKKMTHINEHNEVSLLFFNPETLTQITMVAYVEVEKDKEELQKKWETIPDYSKIDYIASDIPGTIIDNPNNIKYNDHGGNFTILYFIPEKIEILQIKRPNHIRASYEKTNFGWEGVYITP</sequence>
<comment type="caution">
    <text evidence="6">The sequence shown here is derived from an EMBL/GenBank/DDBJ whole genome shotgun (WGS) entry which is preliminary data.</text>
</comment>
<dbReference type="PANTHER" id="PTHR10851:SF0">
    <property type="entry name" value="PYRIDOXINE-5'-PHOSPHATE OXIDASE"/>
    <property type="match status" value="1"/>
</dbReference>
<evidence type="ECO:0000256" key="2">
    <source>
        <dbReference type="ARBA" id="ARBA00022630"/>
    </source>
</evidence>
<evidence type="ECO:0000313" key="6">
    <source>
        <dbReference type="EMBL" id="GLB50631.1"/>
    </source>
</evidence>
<dbReference type="EMBL" id="BRVO01000004">
    <property type="protein sequence ID" value="GLB50631.1"/>
    <property type="molecule type" value="Genomic_DNA"/>
</dbReference>
<dbReference type="Gene3D" id="2.30.110.10">
    <property type="entry name" value="Electron Transport, Fmn-binding Protein, Chain A"/>
    <property type="match status" value="1"/>
</dbReference>
<keyword evidence="2" id="KW-0285">Flavoprotein</keyword>
<accession>A0ABQ5MMJ0</accession>
<comment type="cofactor">
    <cofactor evidence="1">
        <name>FMN</name>
        <dbReference type="ChEBI" id="CHEBI:58210"/>
    </cofactor>
</comment>
<evidence type="ECO:0000256" key="3">
    <source>
        <dbReference type="ARBA" id="ARBA00022643"/>
    </source>
</evidence>
<keyword evidence="4" id="KW-0560">Oxidoreductase</keyword>
<dbReference type="SUPFAM" id="SSF50475">
    <property type="entry name" value="FMN-binding split barrel"/>
    <property type="match status" value="1"/>
</dbReference>